<feature type="region of interest" description="Disordered" evidence="1">
    <location>
        <begin position="1"/>
        <end position="32"/>
    </location>
</feature>
<sequence length="912" mass="103143">MQKERDQKIKRKRKESIEGALCSTKPKRQKKDKLAHSSIGRTLHALGAVRALLAEGFELRGVLNSRCEGIVLEVPPQHLEENIPSGVPSELLDVEYLEKSWKGSTAQREYIEGSDACMPGQKCLHHRGWRSKECGQKGCTPAFSFRLIAVNKELFSFARKENHTGELDHYLSSGECLSYIDAMYLFGLHPFYFSTHLFEIVPMRSADEVVRSSSKKGAENVLLVYDGKKRGTKFAYTSLEGVDLGVAESLIERGSLEGNSRVVIVEEVFYDMWKRKMDTKEKELFSILLTLSSGDLKSLLQKVCRLRAQKGVVLPIRAIRDLSHLRSYSISPDPTRVVHPPVVASLVFLVLATDRGGYVEQLHKLVTGAEAAFKRLSIILLEDALVDPTGKANLELMAISAYFSCMGNLGAHPSKSCLQKGAKLAMEACKEDRAYILPPRTKESGVDRSKLLREKIDYKEYERNAWKGALDLLVRLGSFPGDYQIFHERSVADQGLAIDVSCPMSQAWSYIPLVSYVCYHNVLGIVFAPFAMEKEPVDERKRLMFQSANGNNSRRVPPSAPYPIDIWVVQELHHYYKHVSLSIKVPESPVLQRAQRVSLHVPHRVDEITVSVGPLRTANGCIAVIGKTDDPKDVVVFSDPSASKNSKLPEDREVTEEEYADAVEDIKRRCPLPMHHNPFKKSGVVKWNDQENRFEVEDTNHKTSHSFKEFVNSHSYIEVQILPVEVPIKSTWNREARTEDSLELAIFQQQALDCLLECPKKLFVSSNYEEHIQEISKICSAYERQRLISVLETVGEGKLQLGVPPRGDTQQGGQGIWCDGDHWIYWILFRLSLVFPSALFPDAIPSFKVRNERLLRWVLRSLRSAPLSFKVWRGLSRPQVKLLPHQEKMAVQMEARKDSGAGAVLVNLWRKQ</sequence>
<reference evidence="3" key="1">
    <citation type="submission" date="2021-01" db="EMBL/GenBank/DDBJ databases">
        <authorList>
            <person name="Corre E."/>
            <person name="Pelletier E."/>
            <person name="Niang G."/>
            <person name="Scheremetjew M."/>
            <person name="Finn R."/>
            <person name="Kale V."/>
            <person name="Holt S."/>
            <person name="Cochrane G."/>
            <person name="Meng A."/>
            <person name="Brown T."/>
            <person name="Cohen L."/>
        </authorList>
    </citation>
    <scope>NUCLEOTIDE SEQUENCE</scope>
    <source>
        <strain evidence="3">NIES-2562</strain>
    </source>
</reference>
<dbReference type="EMBL" id="HBIB01006894">
    <property type="protein sequence ID" value="CAE0242143.1"/>
    <property type="molecule type" value="Transcribed_RNA"/>
</dbReference>
<gene>
    <name evidence="2" type="ORF">PBIL07802_LOCUS4307</name>
    <name evidence="3" type="ORF">PBIL07802_LOCUS4308</name>
</gene>
<evidence type="ECO:0000313" key="2">
    <source>
        <dbReference type="EMBL" id="CAE0242143.1"/>
    </source>
</evidence>
<accession>A0A7S3D084</accession>
<evidence type="ECO:0000256" key="1">
    <source>
        <dbReference type="SAM" id="MobiDB-lite"/>
    </source>
</evidence>
<proteinExistence type="predicted"/>
<evidence type="ECO:0000313" key="3">
    <source>
        <dbReference type="EMBL" id="CAE0242144.1"/>
    </source>
</evidence>
<dbReference type="AlphaFoldDB" id="A0A7S3D084"/>
<protein>
    <submittedName>
        <fullName evidence="3">Uncharacterized protein</fullName>
    </submittedName>
</protein>
<name>A0A7S3D084_9EUKA</name>
<dbReference type="EMBL" id="HBIB01006895">
    <property type="protein sequence ID" value="CAE0242144.1"/>
    <property type="molecule type" value="Transcribed_RNA"/>
</dbReference>
<organism evidence="3">
    <name type="scientific">Palpitomonas bilix</name>
    <dbReference type="NCBI Taxonomy" id="652834"/>
    <lineage>
        <taxon>Eukaryota</taxon>
        <taxon>Eukaryota incertae sedis</taxon>
    </lineage>
</organism>